<dbReference type="AlphaFoldDB" id="A0A4Z0W929"/>
<dbReference type="GO" id="GO:0016887">
    <property type="term" value="F:ATP hydrolysis activity"/>
    <property type="evidence" value="ECO:0007669"/>
    <property type="project" value="InterPro"/>
</dbReference>
<gene>
    <name evidence="6" type="ORF">E4656_07880</name>
</gene>
<dbReference type="InterPro" id="IPR027417">
    <property type="entry name" value="P-loop_NTPase"/>
</dbReference>
<dbReference type="CDD" id="cd03255">
    <property type="entry name" value="ABC_MJ0796_LolCDE_FtsE"/>
    <property type="match status" value="1"/>
</dbReference>
<comment type="similarity">
    <text evidence="4">Belongs to the ABC transporter superfamily. Macrolide exporter (TC 3.A.1.122) family.</text>
</comment>
<dbReference type="InterPro" id="IPR015854">
    <property type="entry name" value="ABC_transpr_LolD-like"/>
</dbReference>
<evidence type="ECO:0000259" key="5">
    <source>
        <dbReference type="PROSITE" id="PS50893"/>
    </source>
</evidence>
<keyword evidence="1" id="KW-0813">Transport</keyword>
<dbReference type="FunFam" id="3.40.50.300:FF:000032">
    <property type="entry name" value="Export ABC transporter ATP-binding protein"/>
    <property type="match status" value="1"/>
</dbReference>
<dbReference type="OrthoDB" id="9801477at2"/>
<protein>
    <submittedName>
        <fullName evidence="6">ABC transporter ATP-binding protein</fullName>
    </submittedName>
</protein>
<dbReference type="PROSITE" id="PS00211">
    <property type="entry name" value="ABC_TRANSPORTER_1"/>
    <property type="match status" value="1"/>
</dbReference>
<dbReference type="InterPro" id="IPR003593">
    <property type="entry name" value="AAA+_ATPase"/>
</dbReference>
<dbReference type="InterPro" id="IPR017911">
    <property type="entry name" value="MacB-like_ATP-bd"/>
</dbReference>
<dbReference type="InterPro" id="IPR017871">
    <property type="entry name" value="ABC_transporter-like_CS"/>
</dbReference>
<feature type="domain" description="ABC transporter" evidence="5">
    <location>
        <begin position="19"/>
        <end position="243"/>
    </location>
</feature>
<dbReference type="Proteomes" id="UP000297475">
    <property type="component" value="Unassembled WGS sequence"/>
</dbReference>
<dbReference type="GO" id="GO:0022857">
    <property type="term" value="F:transmembrane transporter activity"/>
    <property type="evidence" value="ECO:0007669"/>
    <property type="project" value="UniProtKB-ARBA"/>
</dbReference>
<evidence type="ECO:0000256" key="4">
    <source>
        <dbReference type="ARBA" id="ARBA00038388"/>
    </source>
</evidence>
<dbReference type="SUPFAM" id="SSF52540">
    <property type="entry name" value="P-loop containing nucleoside triphosphate hydrolases"/>
    <property type="match status" value="1"/>
</dbReference>
<dbReference type="RefSeq" id="WP_135482656.1">
    <property type="nucleotide sequence ID" value="NZ_SRMF01000002.1"/>
</dbReference>
<organism evidence="6 7">
    <name type="scientific">Natronospirillum operosum</name>
    <dbReference type="NCBI Taxonomy" id="2759953"/>
    <lineage>
        <taxon>Bacteria</taxon>
        <taxon>Pseudomonadati</taxon>
        <taxon>Pseudomonadota</taxon>
        <taxon>Gammaproteobacteria</taxon>
        <taxon>Oceanospirillales</taxon>
        <taxon>Natronospirillaceae</taxon>
        <taxon>Natronospirillum</taxon>
    </lineage>
</organism>
<dbReference type="GO" id="GO:1902495">
    <property type="term" value="C:transmembrane transporter complex"/>
    <property type="evidence" value="ECO:0007669"/>
    <property type="project" value="UniProtKB-ARBA"/>
</dbReference>
<name>A0A4Z0W929_9GAMM</name>
<reference evidence="6 7" key="1">
    <citation type="submission" date="2019-04" db="EMBL/GenBank/DDBJ databases">
        <title>Natronospirillum operosus gen. nov., sp. nov., a haloalkaliphilic satellite isolated from decaying biomass of laboratory culture of cyanobacterium Geitlerinema sp. and proposal of Natronospirillaceae fam. nov. and Saccharospirillaceae fam. nov.</title>
        <authorList>
            <person name="Kevbrin V."/>
            <person name="Boltyanskaya Y."/>
            <person name="Koziaeva V."/>
            <person name="Grouzdev D.S."/>
            <person name="Park M."/>
            <person name="Cho J."/>
        </authorList>
    </citation>
    <scope>NUCLEOTIDE SEQUENCE [LARGE SCALE GENOMIC DNA]</scope>
    <source>
        <strain evidence="6 7">G-116</strain>
    </source>
</reference>
<keyword evidence="7" id="KW-1185">Reference proteome</keyword>
<evidence type="ECO:0000313" key="6">
    <source>
        <dbReference type="EMBL" id="TGG94087.1"/>
    </source>
</evidence>
<sequence>MQASIQRKASADPTADVVFETRELSRHYGSGDTLVKALDQVSLTIAPREFTAIVGPSGSGKSTLLQLMGGLEAPTAGEVYLRGQAISAMSGRDLSDFRRDHIGFIFQAYNLIPVLTAAENCEYIMLLQGVPKAERQARVDSMLNRVGLSGKADRRPAQLSGGQQQRVAVARAMVSQPDIILADEPTANLDSQTGSDLLDMMHELNRREGMTFVFSTHDPMIMERASRLIQLRDGRIESDEVRA</sequence>
<dbReference type="InterPro" id="IPR003439">
    <property type="entry name" value="ABC_transporter-like_ATP-bd"/>
</dbReference>
<keyword evidence="2" id="KW-0547">Nucleotide-binding</keyword>
<dbReference type="PROSITE" id="PS50893">
    <property type="entry name" value="ABC_TRANSPORTER_2"/>
    <property type="match status" value="1"/>
</dbReference>
<evidence type="ECO:0000256" key="1">
    <source>
        <dbReference type="ARBA" id="ARBA00022448"/>
    </source>
</evidence>
<dbReference type="Pfam" id="PF00005">
    <property type="entry name" value="ABC_tran"/>
    <property type="match status" value="1"/>
</dbReference>
<evidence type="ECO:0000256" key="3">
    <source>
        <dbReference type="ARBA" id="ARBA00022840"/>
    </source>
</evidence>
<accession>A0A4Z0W929</accession>
<dbReference type="EMBL" id="SRMF01000002">
    <property type="protein sequence ID" value="TGG94087.1"/>
    <property type="molecule type" value="Genomic_DNA"/>
</dbReference>
<dbReference type="PANTHER" id="PTHR24220">
    <property type="entry name" value="IMPORT ATP-BINDING PROTEIN"/>
    <property type="match status" value="1"/>
</dbReference>
<evidence type="ECO:0000256" key="2">
    <source>
        <dbReference type="ARBA" id="ARBA00022741"/>
    </source>
</evidence>
<dbReference type="SMART" id="SM00382">
    <property type="entry name" value="AAA"/>
    <property type="match status" value="1"/>
</dbReference>
<keyword evidence="3 6" id="KW-0067">ATP-binding</keyword>
<dbReference type="Gene3D" id="3.40.50.300">
    <property type="entry name" value="P-loop containing nucleotide triphosphate hydrolases"/>
    <property type="match status" value="1"/>
</dbReference>
<comment type="caution">
    <text evidence="6">The sequence shown here is derived from an EMBL/GenBank/DDBJ whole genome shotgun (WGS) entry which is preliminary data.</text>
</comment>
<dbReference type="GO" id="GO:0005886">
    <property type="term" value="C:plasma membrane"/>
    <property type="evidence" value="ECO:0007669"/>
    <property type="project" value="TreeGrafter"/>
</dbReference>
<dbReference type="GO" id="GO:0005524">
    <property type="term" value="F:ATP binding"/>
    <property type="evidence" value="ECO:0007669"/>
    <property type="project" value="UniProtKB-KW"/>
</dbReference>
<proteinExistence type="inferred from homology"/>
<evidence type="ECO:0000313" key="7">
    <source>
        <dbReference type="Proteomes" id="UP000297475"/>
    </source>
</evidence>